<dbReference type="SUPFAM" id="SSF56176">
    <property type="entry name" value="FAD-binding/transporter-associated domain-like"/>
    <property type="match status" value="1"/>
</dbReference>
<evidence type="ECO:0000256" key="6">
    <source>
        <dbReference type="ARBA" id="ARBA00051436"/>
    </source>
</evidence>
<dbReference type="InterPro" id="IPR006094">
    <property type="entry name" value="Oxid_FAD_bind_N"/>
</dbReference>
<dbReference type="Gene3D" id="1.10.45.10">
    <property type="entry name" value="Vanillyl-alcohol Oxidase, Chain A, domain 4"/>
    <property type="match status" value="1"/>
</dbReference>
<dbReference type="GO" id="GO:0071949">
    <property type="term" value="F:FAD binding"/>
    <property type="evidence" value="ECO:0007669"/>
    <property type="project" value="InterPro"/>
</dbReference>
<dbReference type="EMBL" id="QEAQ01000042">
    <property type="protein sequence ID" value="TPX58086.1"/>
    <property type="molecule type" value="Genomic_DNA"/>
</dbReference>
<feature type="domain" description="FAD-binding PCMH-type" evidence="7">
    <location>
        <begin position="87"/>
        <end position="266"/>
    </location>
</feature>
<organism evidence="8 9">
    <name type="scientific">Powellomyces hirtus</name>
    <dbReference type="NCBI Taxonomy" id="109895"/>
    <lineage>
        <taxon>Eukaryota</taxon>
        <taxon>Fungi</taxon>
        <taxon>Fungi incertae sedis</taxon>
        <taxon>Chytridiomycota</taxon>
        <taxon>Chytridiomycota incertae sedis</taxon>
        <taxon>Chytridiomycetes</taxon>
        <taxon>Spizellomycetales</taxon>
        <taxon>Powellomycetaceae</taxon>
        <taxon>Powellomyces</taxon>
    </lineage>
</organism>
<dbReference type="FunFam" id="3.30.43.10:FF:000011">
    <property type="entry name" value="D-lactate dehydrogenase (Cytochrome)"/>
    <property type="match status" value="1"/>
</dbReference>
<evidence type="ECO:0000256" key="2">
    <source>
        <dbReference type="ARBA" id="ARBA00008000"/>
    </source>
</evidence>
<dbReference type="SUPFAM" id="SSF55103">
    <property type="entry name" value="FAD-linked oxidases, C-terminal domain"/>
    <property type="match status" value="1"/>
</dbReference>
<name>A0A507E2M5_9FUNG</name>
<dbReference type="InterPro" id="IPR016167">
    <property type="entry name" value="FAD-bd_PCMH_sub1"/>
</dbReference>
<sequence>MLLRSACRIPKLGRFGLTPNRSISLSTQAVIPTATRYPHIIRDASFKEIEEKDIAFFRNAIKSPAGVITSEAPDELEPFNQDWMRRFKGRCSAVLRPTNSAEVSAVLKYCNENRIAVVPQGGNTGLVGGSVPVHDEIVLSLQNMNKIREFDPISGVLTCDAGCVLEVLDNHLEKQGFIMPLDLGAKGSCQIGGNVATNAGGLRLLRYGSLHGTVLSMEVVLADGRIVELGKPLRKDNTGFDLKQLFIGSEGTLGIITSVSILAPRRPKAVNVAMLGVSSFEGVQELFKYAKSELNEILSAYEFFDRTCLKLVKHHIPGIREPFETDVPFYVLIETSGSNKDHDDEKLSAFLDHVMTEGLVEDGALAQDTTQVAGMWNIRETITESLAKEGGNYKYDLSVPVPKLYSVVEEMQERLASVGLFAKDGSASGRVKHVVGFGHMGDGNLHLNLTSTGWSKDIEKAIEPFLYEVVQRHGGSISAEHGLGLMKAPYLRYSKSDDFIDLMKSMKMVFDPKGIMNPYKYFPS</sequence>
<dbReference type="Pfam" id="PF02913">
    <property type="entry name" value="FAD-oxidase_C"/>
    <property type="match status" value="1"/>
</dbReference>
<dbReference type="FunFam" id="3.30.70.2740:FF:000002">
    <property type="entry name" value="D-2-hydroxyglutarate dehydrogenase mitochondrial"/>
    <property type="match status" value="1"/>
</dbReference>
<dbReference type="FunFam" id="3.30.70.2190:FF:000001">
    <property type="entry name" value="D-2-hydroxyglutarate dehydrogenase mitochondrial"/>
    <property type="match status" value="1"/>
</dbReference>
<accession>A0A507E2M5</accession>
<dbReference type="InterPro" id="IPR051264">
    <property type="entry name" value="FAD-oxidored/transferase_4"/>
</dbReference>
<dbReference type="InterPro" id="IPR016169">
    <property type="entry name" value="FAD-bd_PCMH_sub2"/>
</dbReference>
<dbReference type="Proteomes" id="UP000318582">
    <property type="component" value="Unassembled WGS sequence"/>
</dbReference>
<dbReference type="FunFam" id="1.10.45.10:FF:000001">
    <property type="entry name" value="D-lactate dehydrogenase mitochondrial"/>
    <property type="match status" value="1"/>
</dbReference>
<comment type="caution">
    <text evidence="8">The sequence shown here is derived from an EMBL/GenBank/DDBJ whole genome shotgun (WGS) entry which is preliminary data.</text>
</comment>
<dbReference type="InterPro" id="IPR016164">
    <property type="entry name" value="FAD-linked_Oxase-like_C"/>
</dbReference>
<comment type="catalytic activity">
    <reaction evidence="6">
        <text>(R)-lactate + 2 Fe(III)-[cytochrome c] = 2 Fe(II)-[cytochrome c] + pyruvate + 2 H(+)</text>
        <dbReference type="Rhea" id="RHEA:13521"/>
        <dbReference type="Rhea" id="RHEA-COMP:10350"/>
        <dbReference type="Rhea" id="RHEA-COMP:14399"/>
        <dbReference type="ChEBI" id="CHEBI:15361"/>
        <dbReference type="ChEBI" id="CHEBI:15378"/>
        <dbReference type="ChEBI" id="CHEBI:16004"/>
        <dbReference type="ChEBI" id="CHEBI:29033"/>
        <dbReference type="ChEBI" id="CHEBI:29034"/>
        <dbReference type="EC" id="1.1.2.4"/>
    </reaction>
</comment>
<dbReference type="Gene3D" id="3.30.465.10">
    <property type="match status" value="1"/>
</dbReference>
<evidence type="ECO:0000256" key="1">
    <source>
        <dbReference type="ARBA" id="ARBA00001974"/>
    </source>
</evidence>
<keyword evidence="5" id="KW-0560">Oxidoreductase</keyword>
<dbReference type="Gene3D" id="3.30.70.2190">
    <property type="match status" value="1"/>
</dbReference>
<reference evidence="8 9" key="1">
    <citation type="journal article" date="2019" name="Sci. Rep.">
        <title>Comparative genomics of chytrid fungi reveal insights into the obligate biotrophic and pathogenic lifestyle of Synchytrium endobioticum.</title>
        <authorList>
            <person name="van de Vossenberg B.T.L.H."/>
            <person name="Warris S."/>
            <person name="Nguyen H.D.T."/>
            <person name="van Gent-Pelzer M.P.E."/>
            <person name="Joly D.L."/>
            <person name="van de Geest H.C."/>
            <person name="Bonants P.J.M."/>
            <person name="Smith D.S."/>
            <person name="Levesque C.A."/>
            <person name="van der Lee T.A.J."/>
        </authorList>
    </citation>
    <scope>NUCLEOTIDE SEQUENCE [LARGE SCALE GENOMIC DNA]</scope>
    <source>
        <strain evidence="8 9">CBS 809.83</strain>
    </source>
</reference>
<evidence type="ECO:0000313" key="9">
    <source>
        <dbReference type="Proteomes" id="UP000318582"/>
    </source>
</evidence>
<dbReference type="FunFam" id="3.30.465.10:FF:000001">
    <property type="entry name" value="D-2-hydroxyglutarate dehydrogenase, mitochondrial"/>
    <property type="match status" value="1"/>
</dbReference>
<evidence type="ECO:0000313" key="8">
    <source>
        <dbReference type="EMBL" id="TPX58086.1"/>
    </source>
</evidence>
<dbReference type="PROSITE" id="PS51387">
    <property type="entry name" value="FAD_PCMH"/>
    <property type="match status" value="1"/>
</dbReference>
<dbReference type="GO" id="GO:0004458">
    <property type="term" value="F:D-lactate dehydrogenase (cytochrome) activity"/>
    <property type="evidence" value="ECO:0007669"/>
    <property type="project" value="UniProtKB-EC"/>
</dbReference>
<dbReference type="STRING" id="109895.A0A507E2M5"/>
<dbReference type="InterPro" id="IPR004113">
    <property type="entry name" value="FAD-bd_oxidored_4_C"/>
</dbReference>
<dbReference type="InterPro" id="IPR036318">
    <property type="entry name" value="FAD-bd_PCMH-like_sf"/>
</dbReference>
<dbReference type="Gene3D" id="3.30.70.2740">
    <property type="match status" value="1"/>
</dbReference>
<gene>
    <name evidence="8" type="ORF">PhCBS80983_g03398</name>
</gene>
<dbReference type="Gene3D" id="3.30.43.10">
    <property type="entry name" value="Uridine Diphospho-n-acetylenolpyruvylglucosamine Reductase, domain 2"/>
    <property type="match status" value="1"/>
</dbReference>
<dbReference type="InterPro" id="IPR016171">
    <property type="entry name" value="Vanillyl_alc_oxidase_C-sub2"/>
</dbReference>
<evidence type="ECO:0000259" key="7">
    <source>
        <dbReference type="PROSITE" id="PS51387"/>
    </source>
</evidence>
<comment type="similarity">
    <text evidence="2">Belongs to the FAD-binding oxidoreductase/transferase type 4 family.</text>
</comment>
<dbReference type="PANTHER" id="PTHR43716">
    <property type="entry name" value="D-2-HYDROXYGLUTARATE DEHYDROGENASE, MITOCHONDRIAL"/>
    <property type="match status" value="1"/>
</dbReference>
<keyword evidence="4" id="KW-0274">FAD</keyword>
<comment type="cofactor">
    <cofactor evidence="1">
        <name>FAD</name>
        <dbReference type="ChEBI" id="CHEBI:57692"/>
    </cofactor>
</comment>
<keyword evidence="3" id="KW-0285">Flavoprotein</keyword>
<dbReference type="AlphaFoldDB" id="A0A507E2M5"/>
<dbReference type="GO" id="GO:0005739">
    <property type="term" value="C:mitochondrion"/>
    <property type="evidence" value="ECO:0007669"/>
    <property type="project" value="TreeGrafter"/>
</dbReference>
<keyword evidence="9" id="KW-1185">Reference proteome</keyword>
<protein>
    <recommendedName>
        <fullName evidence="7">FAD-binding PCMH-type domain-containing protein</fullName>
    </recommendedName>
</protein>
<evidence type="ECO:0000256" key="4">
    <source>
        <dbReference type="ARBA" id="ARBA00022827"/>
    </source>
</evidence>
<dbReference type="PANTHER" id="PTHR43716:SF1">
    <property type="entry name" value="D-2-HYDROXYGLUTARATE DEHYDROGENASE, MITOCHONDRIAL"/>
    <property type="match status" value="1"/>
</dbReference>
<evidence type="ECO:0000256" key="5">
    <source>
        <dbReference type="ARBA" id="ARBA00023002"/>
    </source>
</evidence>
<dbReference type="Pfam" id="PF01565">
    <property type="entry name" value="FAD_binding_4"/>
    <property type="match status" value="1"/>
</dbReference>
<dbReference type="InterPro" id="IPR016166">
    <property type="entry name" value="FAD-bd_PCMH"/>
</dbReference>
<evidence type="ECO:0000256" key="3">
    <source>
        <dbReference type="ARBA" id="ARBA00022630"/>
    </source>
</evidence>
<proteinExistence type="inferred from homology"/>